<evidence type="ECO:0000313" key="4">
    <source>
        <dbReference type="EMBL" id="TQV80898.1"/>
    </source>
</evidence>
<keyword evidence="5" id="KW-1185">Reference proteome</keyword>
<reference evidence="4 5" key="1">
    <citation type="submission" date="2019-06" db="EMBL/GenBank/DDBJ databases">
        <title>Whole genome sequence for Rhodospirillaceae sp. R148.</title>
        <authorList>
            <person name="Wang G."/>
        </authorList>
    </citation>
    <scope>NUCLEOTIDE SEQUENCE [LARGE SCALE GENOMIC DNA]</scope>
    <source>
        <strain evidence="4 5">R148</strain>
    </source>
</reference>
<dbReference type="RefSeq" id="WP_142896612.1">
    <property type="nucleotide sequence ID" value="NZ_ML660054.1"/>
</dbReference>
<accession>A0A545TUK0</accession>
<organism evidence="4 5">
    <name type="scientific">Denitrobaculum tricleocarpae</name>
    <dbReference type="NCBI Taxonomy" id="2591009"/>
    <lineage>
        <taxon>Bacteria</taxon>
        <taxon>Pseudomonadati</taxon>
        <taxon>Pseudomonadota</taxon>
        <taxon>Alphaproteobacteria</taxon>
        <taxon>Rhodospirillales</taxon>
        <taxon>Rhodospirillaceae</taxon>
        <taxon>Denitrobaculum</taxon>
    </lineage>
</organism>
<dbReference type="InterPro" id="IPR000086">
    <property type="entry name" value="NUDIX_hydrolase_dom"/>
</dbReference>
<feature type="domain" description="Nudix hydrolase" evidence="3">
    <location>
        <begin position="4"/>
        <end position="130"/>
    </location>
</feature>
<dbReference type="CDD" id="cd04690">
    <property type="entry name" value="NUDIX_Hydrolase"/>
    <property type="match status" value="1"/>
</dbReference>
<proteinExistence type="predicted"/>
<dbReference type="Gene3D" id="3.90.79.10">
    <property type="entry name" value="Nucleoside Triphosphate Pyrophosphohydrolase"/>
    <property type="match status" value="1"/>
</dbReference>
<name>A0A545TUK0_9PROT</name>
<evidence type="ECO:0000256" key="2">
    <source>
        <dbReference type="ARBA" id="ARBA00022801"/>
    </source>
</evidence>
<sequence>MVKEIRIAAAIILDSSRRLLLVRKRETAYFMQAGGKIETDENPEDALCRELEEELALSVVASDLEAVGTYASRAANEDGCDVKADLFILRRDFAASPNAELAEAVWLTLDEARDYPLAPLTRDHVLDIAAAYS</sequence>
<dbReference type="GO" id="GO:0016787">
    <property type="term" value="F:hydrolase activity"/>
    <property type="evidence" value="ECO:0007669"/>
    <property type="project" value="UniProtKB-KW"/>
</dbReference>
<dbReference type="EMBL" id="VHSH01000003">
    <property type="protein sequence ID" value="TQV80898.1"/>
    <property type="molecule type" value="Genomic_DNA"/>
</dbReference>
<dbReference type="PANTHER" id="PTHR43046">
    <property type="entry name" value="GDP-MANNOSE MANNOSYL HYDROLASE"/>
    <property type="match status" value="1"/>
</dbReference>
<dbReference type="OrthoDB" id="9801098at2"/>
<gene>
    <name evidence="4" type="ORF">FKG95_12180</name>
</gene>
<dbReference type="InterPro" id="IPR015797">
    <property type="entry name" value="NUDIX_hydrolase-like_dom_sf"/>
</dbReference>
<comment type="cofactor">
    <cofactor evidence="1">
        <name>Mg(2+)</name>
        <dbReference type="ChEBI" id="CHEBI:18420"/>
    </cofactor>
</comment>
<dbReference type="PANTHER" id="PTHR43046:SF2">
    <property type="entry name" value="8-OXO-DGTP DIPHOSPHATASE-RELATED"/>
    <property type="match status" value="1"/>
</dbReference>
<dbReference type="Pfam" id="PF00293">
    <property type="entry name" value="NUDIX"/>
    <property type="match status" value="1"/>
</dbReference>
<evidence type="ECO:0000313" key="5">
    <source>
        <dbReference type="Proteomes" id="UP000315252"/>
    </source>
</evidence>
<dbReference type="Proteomes" id="UP000315252">
    <property type="component" value="Unassembled WGS sequence"/>
</dbReference>
<dbReference type="SUPFAM" id="SSF55811">
    <property type="entry name" value="Nudix"/>
    <property type="match status" value="1"/>
</dbReference>
<evidence type="ECO:0000256" key="1">
    <source>
        <dbReference type="ARBA" id="ARBA00001946"/>
    </source>
</evidence>
<keyword evidence="2" id="KW-0378">Hydrolase</keyword>
<dbReference type="PROSITE" id="PS51462">
    <property type="entry name" value="NUDIX"/>
    <property type="match status" value="1"/>
</dbReference>
<comment type="caution">
    <text evidence="4">The sequence shown here is derived from an EMBL/GenBank/DDBJ whole genome shotgun (WGS) entry which is preliminary data.</text>
</comment>
<dbReference type="AlphaFoldDB" id="A0A545TUK0"/>
<protein>
    <submittedName>
        <fullName evidence="4">NUDIX domain-containing protein</fullName>
    </submittedName>
</protein>
<evidence type="ECO:0000259" key="3">
    <source>
        <dbReference type="PROSITE" id="PS51462"/>
    </source>
</evidence>